<dbReference type="InterPro" id="IPR002509">
    <property type="entry name" value="NODB_dom"/>
</dbReference>
<dbReference type="SUPFAM" id="SSF88713">
    <property type="entry name" value="Glycoside hydrolase/deacetylase"/>
    <property type="match status" value="1"/>
</dbReference>
<keyword evidence="3" id="KW-1133">Transmembrane helix</keyword>
<evidence type="ECO:0000256" key="3">
    <source>
        <dbReference type="SAM" id="Phobius"/>
    </source>
</evidence>
<protein>
    <recommendedName>
        <fullName evidence="4">NodB homology domain-containing protein</fullName>
    </recommendedName>
</protein>
<dbReference type="AlphaFoldDB" id="A0A429Z4G5"/>
<dbReference type="Gene3D" id="3.20.20.370">
    <property type="entry name" value="Glycoside hydrolase/deacetylase"/>
    <property type="match status" value="1"/>
</dbReference>
<evidence type="ECO:0000256" key="1">
    <source>
        <dbReference type="ARBA" id="ARBA00022723"/>
    </source>
</evidence>
<dbReference type="OrthoDB" id="9812065at2"/>
<keyword evidence="2" id="KW-0378">Hydrolase</keyword>
<keyword evidence="1" id="KW-0479">Metal-binding</keyword>
<name>A0A429Z4G5_9ENTE</name>
<evidence type="ECO:0000313" key="6">
    <source>
        <dbReference type="Proteomes" id="UP000277864"/>
    </source>
</evidence>
<dbReference type="GO" id="GO:0046872">
    <property type="term" value="F:metal ion binding"/>
    <property type="evidence" value="ECO:0007669"/>
    <property type="project" value="UniProtKB-KW"/>
</dbReference>
<dbReference type="PANTHER" id="PTHR10587">
    <property type="entry name" value="GLYCOSYL TRANSFERASE-RELATED"/>
    <property type="match status" value="1"/>
</dbReference>
<dbReference type="InterPro" id="IPR050248">
    <property type="entry name" value="Polysacc_deacetylase_ArnD"/>
</dbReference>
<dbReference type="GO" id="GO:0005975">
    <property type="term" value="P:carbohydrate metabolic process"/>
    <property type="evidence" value="ECO:0007669"/>
    <property type="project" value="InterPro"/>
</dbReference>
<evidence type="ECO:0000256" key="2">
    <source>
        <dbReference type="ARBA" id="ARBA00022801"/>
    </source>
</evidence>
<dbReference type="PROSITE" id="PS51677">
    <property type="entry name" value="NODB"/>
    <property type="match status" value="1"/>
</dbReference>
<reference evidence="5 6" key="1">
    <citation type="submission" date="2018-03" db="EMBL/GenBank/DDBJ databases">
        <authorList>
            <person name="Gulvik C.A."/>
        </authorList>
    </citation>
    <scope>NUCLEOTIDE SEQUENCE [LARGE SCALE GENOMIC DNA]</scope>
    <source>
        <strain evidence="5 6">JCM 31581</strain>
    </source>
</reference>
<proteinExistence type="predicted"/>
<gene>
    <name evidence="5" type="ORF">C7P63_09355</name>
</gene>
<comment type="caution">
    <text evidence="5">The sequence shown here is derived from an EMBL/GenBank/DDBJ whole genome shotgun (WGS) entry which is preliminary data.</text>
</comment>
<feature type="domain" description="NodB homology" evidence="4">
    <location>
        <begin position="254"/>
        <end position="428"/>
    </location>
</feature>
<evidence type="ECO:0000259" key="4">
    <source>
        <dbReference type="PROSITE" id="PS51677"/>
    </source>
</evidence>
<keyword evidence="3" id="KW-0812">Transmembrane</keyword>
<accession>A0A429Z4G5</accession>
<keyword evidence="3" id="KW-0472">Membrane</keyword>
<sequence>MLLMTGTSKKILLYFMLAGLLLTYLFYFVQHEQSYQQQLINKEQQLLVNQLKQAPVKSDRLFLSQESPTIIIDAPSYLTHKQIYTDLKQQHLVAPATSNQVIKVTVTPKKQLEGVNYFHYDITYFNWQTWLKNWKQSAKTSQSHFYWRLDTDRLLTLGDLFKGQALLTKINHQQQMDQLKKTPNQLDTLLDMSLLKEDMTNFSYQDKQIVVNTPKKTWHLPFHTYAAFMEQPLIPKSFRQKTKELYQVQTTPEPKIALTFDDGPHPETTQKILDILNQHQVPATFFVLGKQAARYPDILTQLVKQGHEIGNHSFSHPNLETLTPKEVKTEILKTQQIVYQITGTIPQYVRPPYGNISYNTAQNIATPIVNWDVDSLDWKTKNPEQIMIDIKKQLSQSNIILLHDIHQTTAETLDNLLVYLKQENYQLVTISELLNREETPMTVYYSGYHYQEIKNKD</sequence>
<dbReference type="PANTHER" id="PTHR10587:SF133">
    <property type="entry name" value="CHITIN DEACETYLASE 1-RELATED"/>
    <property type="match status" value="1"/>
</dbReference>
<organism evidence="5 6">
    <name type="scientific">Vagococcus humatus</name>
    <dbReference type="NCBI Taxonomy" id="1889241"/>
    <lineage>
        <taxon>Bacteria</taxon>
        <taxon>Bacillati</taxon>
        <taxon>Bacillota</taxon>
        <taxon>Bacilli</taxon>
        <taxon>Lactobacillales</taxon>
        <taxon>Enterococcaceae</taxon>
        <taxon>Vagococcus</taxon>
    </lineage>
</organism>
<dbReference type="CDD" id="cd10917">
    <property type="entry name" value="CE4_NodB_like_6s_7s"/>
    <property type="match status" value="1"/>
</dbReference>
<feature type="transmembrane region" description="Helical" evidence="3">
    <location>
        <begin position="12"/>
        <end position="29"/>
    </location>
</feature>
<dbReference type="InterPro" id="IPR011330">
    <property type="entry name" value="Glyco_hydro/deAcase_b/a-brl"/>
</dbReference>
<dbReference type="Proteomes" id="UP000277864">
    <property type="component" value="Unassembled WGS sequence"/>
</dbReference>
<dbReference type="GO" id="GO:0016810">
    <property type="term" value="F:hydrolase activity, acting on carbon-nitrogen (but not peptide) bonds"/>
    <property type="evidence" value="ECO:0007669"/>
    <property type="project" value="InterPro"/>
</dbReference>
<evidence type="ECO:0000313" key="5">
    <source>
        <dbReference type="EMBL" id="RST88586.1"/>
    </source>
</evidence>
<dbReference type="GO" id="GO:0016020">
    <property type="term" value="C:membrane"/>
    <property type="evidence" value="ECO:0007669"/>
    <property type="project" value="TreeGrafter"/>
</dbReference>
<dbReference type="EMBL" id="PXZH01000007">
    <property type="protein sequence ID" value="RST88586.1"/>
    <property type="molecule type" value="Genomic_DNA"/>
</dbReference>
<dbReference type="Pfam" id="PF01522">
    <property type="entry name" value="Polysacc_deac_1"/>
    <property type="match status" value="1"/>
</dbReference>
<keyword evidence="6" id="KW-1185">Reference proteome</keyword>